<evidence type="ECO:0000313" key="3">
    <source>
        <dbReference type="EMBL" id="RXZ72226.1"/>
    </source>
</evidence>
<keyword evidence="4" id="KW-1185">Reference proteome</keyword>
<evidence type="ECO:0000259" key="1">
    <source>
        <dbReference type="Pfam" id="PF04422"/>
    </source>
</evidence>
<feature type="domain" description="Coenzyme F420 hydrogenase/dehydrogenase beta subunit N-terminal" evidence="1">
    <location>
        <begin position="92"/>
        <end position="164"/>
    </location>
</feature>
<dbReference type="Pfam" id="PF04432">
    <property type="entry name" value="FrhB_FdhB_C"/>
    <property type="match status" value="1"/>
</dbReference>
<dbReference type="GO" id="GO:0033354">
    <property type="term" value="P:chlorophyll cycle"/>
    <property type="evidence" value="ECO:0007669"/>
    <property type="project" value="TreeGrafter"/>
</dbReference>
<accession>A0A4V1QY80</accession>
<dbReference type="PANTHER" id="PTHR31332:SF0">
    <property type="entry name" value="7-HYDROXYMETHYL CHLOROPHYLL A REDUCTASE, CHLOROPLASTIC"/>
    <property type="match status" value="1"/>
</dbReference>
<dbReference type="InterPro" id="IPR007525">
    <property type="entry name" value="FrhB_FdhB_C"/>
</dbReference>
<dbReference type="InterPro" id="IPR045220">
    <property type="entry name" value="FRHB/FDHB/HCAR-like"/>
</dbReference>
<name>A0A4V1QY80_9MICO</name>
<dbReference type="RefSeq" id="WP_129519780.1">
    <property type="nucleotide sequence ID" value="NZ_SDPN01000006.1"/>
</dbReference>
<evidence type="ECO:0000259" key="2">
    <source>
        <dbReference type="Pfam" id="PF04432"/>
    </source>
</evidence>
<evidence type="ECO:0000313" key="4">
    <source>
        <dbReference type="Proteomes" id="UP000293865"/>
    </source>
</evidence>
<dbReference type="GO" id="GO:0090415">
    <property type="term" value="F:7-hydroxymethyl chlorophyll a reductase activity"/>
    <property type="evidence" value="ECO:0007669"/>
    <property type="project" value="TreeGrafter"/>
</dbReference>
<protein>
    <submittedName>
        <fullName evidence="3">Coenzyme F420 hydrogenase</fullName>
    </submittedName>
</protein>
<dbReference type="EMBL" id="SDPN01000006">
    <property type="protein sequence ID" value="RXZ72226.1"/>
    <property type="molecule type" value="Genomic_DNA"/>
</dbReference>
<dbReference type="Proteomes" id="UP000293865">
    <property type="component" value="Unassembled WGS sequence"/>
</dbReference>
<reference evidence="3 4" key="1">
    <citation type="submission" date="2019-01" db="EMBL/GenBank/DDBJ databases">
        <title>Agromyces.</title>
        <authorList>
            <person name="Li J."/>
        </authorList>
    </citation>
    <scope>NUCLEOTIDE SEQUENCE [LARGE SCALE GENOMIC DNA]</scope>
    <source>
        <strain evidence="3 4">DSM 15934</strain>
    </source>
</reference>
<dbReference type="PANTHER" id="PTHR31332">
    <property type="entry name" value="7-HYDROXYMETHYL CHLOROPHYLL A REDUCTASE, CHLOROPLASTIC"/>
    <property type="match status" value="1"/>
</dbReference>
<comment type="caution">
    <text evidence="3">The sequence shown here is derived from an EMBL/GenBank/DDBJ whole genome shotgun (WGS) entry which is preliminary data.</text>
</comment>
<sequence length="403" mass="43732">MTTKLERAVQRVVRAENCAGCGVCPLISDRLEMELSDDGFLRPSVRDTPTDRDDDAAEASLFAKVCPGMRLTARRLPEQQQHPILGRYVEAWQGWAVDEEIRRAGSSGGVLTALSDWLVSSGRAPAVRASGMGAERPTTTVSVRITTREEAIASAGSRYAPVSNARRDDEPDPFVGKPCEVSAMHNLATQGGSGSEPPLLLSFFCAGTPSQKATDRLVEELGGHADRVSNLRYRGDGWPGSFKFSTSDGVVGEMSYQMSWGKRLGREVQLRCKICPDGTGEHADIAVGDYWDADENGFPMFTEAFGNSVVIARTQRGAEILRAASEDGVIMLSSIDLDDVASVQPLQKLRRRTIGGRLVGRMIGGVRIPRYRGYGILHRLATNLFDNVRAAAGTFARTVGVRQ</sequence>
<proteinExistence type="predicted"/>
<dbReference type="OrthoDB" id="3247493at2"/>
<feature type="domain" description="Coenzyme F420 hydrogenase/dehydrogenase beta subunit C-terminal" evidence="2">
    <location>
        <begin position="174"/>
        <end position="336"/>
    </location>
</feature>
<dbReference type="InterPro" id="IPR007516">
    <property type="entry name" value="Co_F420_Hydgase/DH_bsu_N"/>
</dbReference>
<dbReference type="AlphaFoldDB" id="A0A4V1QY80"/>
<gene>
    <name evidence="3" type="ORF">ESP51_04910</name>
</gene>
<dbReference type="Pfam" id="PF04422">
    <property type="entry name" value="FrhB_FdhB_N"/>
    <property type="match status" value="1"/>
</dbReference>
<organism evidence="3 4">
    <name type="scientific">Agromyces albus</name>
    <dbReference type="NCBI Taxonomy" id="205332"/>
    <lineage>
        <taxon>Bacteria</taxon>
        <taxon>Bacillati</taxon>
        <taxon>Actinomycetota</taxon>
        <taxon>Actinomycetes</taxon>
        <taxon>Micrococcales</taxon>
        <taxon>Microbacteriaceae</taxon>
        <taxon>Agromyces</taxon>
    </lineage>
</organism>